<keyword evidence="3 12" id="KW-0813">Transport</keyword>
<evidence type="ECO:0000256" key="13">
    <source>
        <dbReference type="SAM" id="SignalP"/>
    </source>
</evidence>
<comment type="caution">
    <text evidence="12">Lacks conserved residue(s) required for the propagation of feature annotation.</text>
</comment>
<dbReference type="PRINTS" id="PR00951">
    <property type="entry name" value="FLGBIOSNFLIP"/>
</dbReference>
<feature type="chain" id="PRO_5013003699" description="Flagellar biosynthetic protein FliP" evidence="13">
    <location>
        <begin position="28"/>
        <end position="245"/>
    </location>
</feature>
<evidence type="ECO:0000256" key="6">
    <source>
        <dbReference type="ARBA" id="ARBA00022795"/>
    </source>
</evidence>
<keyword evidence="8 12" id="KW-1133">Transmembrane helix</keyword>
<evidence type="ECO:0000256" key="9">
    <source>
        <dbReference type="ARBA" id="ARBA00023136"/>
    </source>
</evidence>
<dbReference type="AlphaFoldDB" id="A0A1W1VTC9"/>
<comment type="function">
    <text evidence="12">Plays a role in the flagellum-specific transport system.</text>
</comment>
<evidence type="ECO:0000256" key="5">
    <source>
        <dbReference type="ARBA" id="ARBA00022692"/>
    </source>
</evidence>
<keyword evidence="6 12" id="KW-1005">Bacterial flagellum biogenesis</keyword>
<dbReference type="GO" id="GO:0044781">
    <property type="term" value="P:bacterial-type flagellum organization"/>
    <property type="evidence" value="ECO:0007669"/>
    <property type="project" value="UniProtKB-UniRule"/>
</dbReference>
<evidence type="ECO:0000256" key="10">
    <source>
        <dbReference type="ARBA" id="ARBA00023143"/>
    </source>
</evidence>
<dbReference type="EMBL" id="LT838272">
    <property type="protein sequence ID" value="SMB96635.1"/>
    <property type="molecule type" value="Genomic_DNA"/>
</dbReference>
<dbReference type="Proteomes" id="UP000192569">
    <property type="component" value="Chromosome I"/>
</dbReference>
<keyword evidence="14" id="KW-0282">Flagellum</keyword>
<dbReference type="RefSeq" id="WP_197686589.1">
    <property type="nucleotide sequence ID" value="NZ_LT838272.1"/>
</dbReference>
<dbReference type="GO" id="GO:0009306">
    <property type="term" value="P:protein secretion"/>
    <property type="evidence" value="ECO:0007669"/>
    <property type="project" value="UniProtKB-UniRule"/>
</dbReference>
<dbReference type="NCBIfam" id="TIGR01103">
    <property type="entry name" value="fliP"/>
    <property type="match status" value="1"/>
</dbReference>
<proteinExistence type="inferred from homology"/>
<keyword evidence="11 12" id="KW-1006">Bacterial flagellum protein export</keyword>
<dbReference type="Pfam" id="PF00813">
    <property type="entry name" value="FliP"/>
    <property type="match status" value="1"/>
</dbReference>
<keyword evidence="14" id="KW-0969">Cilium</keyword>
<keyword evidence="9 12" id="KW-0472">Membrane</keyword>
<evidence type="ECO:0000256" key="1">
    <source>
        <dbReference type="ARBA" id="ARBA00006257"/>
    </source>
</evidence>
<dbReference type="InterPro" id="IPR005838">
    <property type="entry name" value="T3SS_IM_P"/>
</dbReference>
<evidence type="ECO:0000256" key="3">
    <source>
        <dbReference type="ARBA" id="ARBA00022448"/>
    </source>
</evidence>
<evidence type="ECO:0000256" key="8">
    <source>
        <dbReference type="ARBA" id="ARBA00022989"/>
    </source>
</evidence>
<dbReference type="PANTHER" id="PTHR30587:SF0">
    <property type="entry name" value="FLAGELLAR BIOSYNTHETIC PROTEIN FLIP"/>
    <property type="match status" value="1"/>
</dbReference>
<dbReference type="PANTHER" id="PTHR30587">
    <property type="entry name" value="FLAGELLAR BIOSYNTHETIC PROTEIN FLIP"/>
    <property type="match status" value="1"/>
</dbReference>
<comment type="similarity">
    <text evidence="1 12">Belongs to the FliP/MopC/SpaP family.</text>
</comment>
<dbReference type="PROSITE" id="PS01060">
    <property type="entry name" value="FLIP_1"/>
    <property type="match status" value="1"/>
</dbReference>
<protein>
    <recommendedName>
        <fullName evidence="2 12">Flagellar biosynthetic protein FliP</fullName>
    </recommendedName>
</protein>
<evidence type="ECO:0000313" key="14">
    <source>
        <dbReference type="EMBL" id="SMB96635.1"/>
    </source>
</evidence>
<keyword evidence="7 12" id="KW-0653">Protein transport</keyword>
<dbReference type="PRINTS" id="PR01302">
    <property type="entry name" value="TYPE3IMPPROT"/>
</dbReference>
<organism evidence="14 15">
    <name type="scientific">Thermanaeromonas toyohensis ToBE</name>
    <dbReference type="NCBI Taxonomy" id="698762"/>
    <lineage>
        <taxon>Bacteria</taxon>
        <taxon>Bacillati</taxon>
        <taxon>Bacillota</taxon>
        <taxon>Clostridia</taxon>
        <taxon>Neomoorellales</taxon>
        <taxon>Neomoorellaceae</taxon>
        <taxon>Thermanaeromonas</taxon>
    </lineage>
</organism>
<dbReference type="GO" id="GO:0005886">
    <property type="term" value="C:plasma membrane"/>
    <property type="evidence" value="ECO:0007669"/>
    <property type="project" value="UniProtKB-SubCell"/>
</dbReference>
<sequence>MLRRKRTWVLMAVAAAAAVAFAAPAMAAESLRIPDDLASPRGFLYVTGVLTALAMVPLILVSLSSFTRIVVVLSFLRNAVATPQIPPNPVIIALALFLTAATMAPTWERVYSEAVRPYLAGEIGAAEAVARGEAPLREFMLRHTRESTLKMFLDYLDVKPETPQDTPMRALVPAFMVSELRTAFEMGFMLYLPFLVIDLAVGTALMSFGMIMLPPVMVSLPLKLLVFVLADGWDAVVSSLLASYH</sequence>
<feature type="transmembrane region" description="Helical" evidence="12">
    <location>
        <begin position="43"/>
        <end position="76"/>
    </location>
</feature>
<dbReference type="NCBIfam" id="NF009438">
    <property type="entry name" value="PRK12797.1"/>
    <property type="match status" value="1"/>
</dbReference>
<evidence type="ECO:0000313" key="15">
    <source>
        <dbReference type="Proteomes" id="UP000192569"/>
    </source>
</evidence>
<dbReference type="GO" id="GO:0009425">
    <property type="term" value="C:bacterial-type flagellum basal body"/>
    <property type="evidence" value="ECO:0007669"/>
    <property type="project" value="UniProtKB-SubCell"/>
</dbReference>
<dbReference type="PROSITE" id="PS01061">
    <property type="entry name" value="FLIP_2"/>
    <property type="match status" value="1"/>
</dbReference>
<keyword evidence="5 12" id="KW-0812">Transmembrane</keyword>
<evidence type="ECO:0000256" key="2">
    <source>
        <dbReference type="ARBA" id="ARBA00021714"/>
    </source>
</evidence>
<evidence type="ECO:0000256" key="11">
    <source>
        <dbReference type="ARBA" id="ARBA00023225"/>
    </source>
</evidence>
<feature type="signal peptide" evidence="13">
    <location>
        <begin position="1"/>
        <end position="27"/>
    </location>
</feature>
<evidence type="ECO:0000256" key="12">
    <source>
        <dbReference type="RuleBase" id="RU362069"/>
    </source>
</evidence>
<reference evidence="14 15" key="1">
    <citation type="submission" date="2017-04" db="EMBL/GenBank/DDBJ databases">
        <authorList>
            <person name="Afonso C.L."/>
            <person name="Miller P.J."/>
            <person name="Scott M.A."/>
            <person name="Spackman E."/>
            <person name="Goraichik I."/>
            <person name="Dimitrov K.M."/>
            <person name="Suarez D.L."/>
            <person name="Swayne D.E."/>
        </authorList>
    </citation>
    <scope>NUCLEOTIDE SEQUENCE [LARGE SCALE GENOMIC DNA]</scope>
    <source>
        <strain evidence="14 15">ToBE</strain>
    </source>
</reference>
<keyword evidence="13" id="KW-0732">Signal</keyword>
<dbReference type="STRING" id="698762.SAMN00808754_1566"/>
<comment type="subcellular location">
    <subcellularLocation>
        <location evidence="12">Cell membrane</location>
        <topology evidence="12">Multi-pass membrane protein</topology>
    </subcellularLocation>
    <subcellularLocation>
        <location evidence="12">Bacterial flagellum basal body</location>
    </subcellularLocation>
</comment>
<name>A0A1W1VTC9_9FIRM</name>
<gene>
    <name evidence="12" type="primary">fliP</name>
    <name evidence="14" type="ORF">SAMN00808754_1566</name>
</gene>
<keyword evidence="10" id="KW-0975">Bacterial flagellum</keyword>
<dbReference type="InterPro" id="IPR005837">
    <property type="entry name" value="FliP"/>
</dbReference>
<evidence type="ECO:0000256" key="7">
    <source>
        <dbReference type="ARBA" id="ARBA00022927"/>
    </source>
</evidence>
<evidence type="ECO:0000256" key="4">
    <source>
        <dbReference type="ARBA" id="ARBA00022475"/>
    </source>
</evidence>
<feature type="transmembrane region" description="Helical" evidence="12">
    <location>
        <begin position="188"/>
        <end position="212"/>
    </location>
</feature>
<keyword evidence="4 12" id="KW-1003">Cell membrane</keyword>
<accession>A0A1W1VTC9</accession>
<keyword evidence="14" id="KW-0966">Cell projection</keyword>
<keyword evidence="15" id="KW-1185">Reference proteome</keyword>